<dbReference type="CDD" id="cd06581">
    <property type="entry name" value="TM_PBP1_LivM_like"/>
    <property type="match status" value="1"/>
</dbReference>
<feature type="transmembrane region" description="Helical" evidence="6">
    <location>
        <begin position="237"/>
        <end position="260"/>
    </location>
</feature>
<sequence>MNRSKGTYFLMLTLVLGQLAYAIVLQWVSLTKGTTGITGVNRPYLLNIANLGKNVSFYYFILVVFIICIILLYVLINSSFGVKLRGVRESESRMIMLGYNTSLIKWVAFMVSSFVSSIGGIFFVYFIGLMKQKKIPELLKGYVTLFDANVPIYNIFIFCFACFICLTLWLILQKTKIGMIIRAGVDNFEITSTLGINIQLVFTLVFTAAGFLAGIAGAIGGTYLMVAPGEDWRILTYALLVIIIGGMGSFGGTIVGSIIIG</sequence>
<organism evidence="7">
    <name type="scientific">marine sediment metagenome</name>
    <dbReference type="NCBI Taxonomy" id="412755"/>
    <lineage>
        <taxon>unclassified sequences</taxon>
        <taxon>metagenomes</taxon>
        <taxon>ecological metagenomes</taxon>
    </lineage>
</organism>
<evidence type="ECO:0000313" key="7">
    <source>
        <dbReference type="EMBL" id="GAH47599.1"/>
    </source>
</evidence>
<dbReference type="InterPro" id="IPR043428">
    <property type="entry name" value="LivM-like"/>
</dbReference>
<accession>X1H168</accession>
<name>X1H168_9ZZZZ</name>
<evidence type="ECO:0000256" key="3">
    <source>
        <dbReference type="ARBA" id="ARBA00022692"/>
    </source>
</evidence>
<dbReference type="GO" id="GO:0015658">
    <property type="term" value="F:branched-chain amino acid transmembrane transporter activity"/>
    <property type="evidence" value="ECO:0007669"/>
    <property type="project" value="InterPro"/>
</dbReference>
<feature type="transmembrane region" description="Helical" evidence="6">
    <location>
        <begin position="57"/>
        <end position="82"/>
    </location>
</feature>
<protein>
    <submittedName>
        <fullName evidence="7">Uncharacterized protein</fullName>
    </submittedName>
</protein>
<feature type="non-terminal residue" evidence="7">
    <location>
        <position position="261"/>
    </location>
</feature>
<dbReference type="EMBL" id="BARU01022795">
    <property type="protein sequence ID" value="GAH47599.1"/>
    <property type="molecule type" value="Genomic_DNA"/>
</dbReference>
<proteinExistence type="predicted"/>
<evidence type="ECO:0000256" key="1">
    <source>
        <dbReference type="ARBA" id="ARBA00004651"/>
    </source>
</evidence>
<keyword evidence="3 6" id="KW-0812">Transmembrane</keyword>
<reference evidence="7" key="1">
    <citation type="journal article" date="2014" name="Front. Microbiol.">
        <title>High frequency of phylogenetically diverse reductive dehalogenase-homologous genes in deep subseafloor sedimentary metagenomes.</title>
        <authorList>
            <person name="Kawai M."/>
            <person name="Futagami T."/>
            <person name="Toyoda A."/>
            <person name="Takaki Y."/>
            <person name="Nishi S."/>
            <person name="Hori S."/>
            <person name="Arai W."/>
            <person name="Tsubouchi T."/>
            <person name="Morono Y."/>
            <person name="Uchiyama I."/>
            <person name="Ito T."/>
            <person name="Fujiyama A."/>
            <person name="Inagaki F."/>
            <person name="Takami H."/>
        </authorList>
    </citation>
    <scope>NUCLEOTIDE SEQUENCE</scope>
    <source>
        <strain evidence="7">Expedition CK06-06</strain>
    </source>
</reference>
<keyword evidence="5 6" id="KW-0472">Membrane</keyword>
<dbReference type="PANTHER" id="PTHR30482:SF17">
    <property type="entry name" value="ABC TRANSPORTER ATP-BINDING PROTEIN"/>
    <property type="match status" value="1"/>
</dbReference>
<comment type="caution">
    <text evidence="7">The sequence shown here is derived from an EMBL/GenBank/DDBJ whole genome shotgun (WGS) entry which is preliminary data.</text>
</comment>
<evidence type="ECO:0000256" key="5">
    <source>
        <dbReference type="ARBA" id="ARBA00023136"/>
    </source>
</evidence>
<comment type="subcellular location">
    <subcellularLocation>
        <location evidence="1">Cell membrane</location>
        <topology evidence="1">Multi-pass membrane protein</topology>
    </subcellularLocation>
</comment>
<dbReference type="Pfam" id="PF02653">
    <property type="entry name" value="BPD_transp_2"/>
    <property type="match status" value="2"/>
</dbReference>
<gene>
    <name evidence="7" type="ORF">S03H2_37084</name>
</gene>
<dbReference type="GO" id="GO:0005886">
    <property type="term" value="C:plasma membrane"/>
    <property type="evidence" value="ECO:0007669"/>
    <property type="project" value="UniProtKB-SubCell"/>
</dbReference>
<keyword evidence="4 6" id="KW-1133">Transmembrane helix</keyword>
<evidence type="ECO:0000256" key="2">
    <source>
        <dbReference type="ARBA" id="ARBA00022475"/>
    </source>
</evidence>
<feature type="transmembrane region" description="Helical" evidence="6">
    <location>
        <begin position="150"/>
        <end position="172"/>
    </location>
</feature>
<keyword evidence="2" id="KW-1003">Cell membrane</keyword>
<evidence type="ECO:0000256" key="4">
    <source>
        <dbReference type="ARBA" id="ARBA00022989"/>
    </source>
</evidence>
<feature type="transmembrane region" description="Helical" evidence="6">
    <location>
        <begin position="200"/>
        <end position="225"/>
    </location>
</feature>
<dbReference type="AlphaFoldDB" id="X1H168"/>
<feature type="transmembrane region" description="Helical" evidence="6">
    <location>
        <begin position="103"/>
        <end position="130"/>
    </location>
</feature>
<dbReference type="CDD" id="cd06582">
    <property type="entry name" value="TM_PBP1_LivH_like"/>
    <property type="match status" value="1"/>
</dbReference>
<dbReference type="PANTHER" id="PTHR30482">
    <property type="entry name" value="HIGH-AFFINITY BRANCHED-CHAIN AMINO ACID TRANSPORT SYSTEM PERMEASE"/>
    <property type="match status" value="1"/>
</dbReference>
<evidence type="ECO:0000256" key="6">
    <source>
        <dbReference type="SAM" id="Phobius"/>
    </source>
</evidence>
<dbReference type="InterPro" id="IPR001851">
    <property type="entry name" value="ABC_transp_permease"/>
</dbReference>